<name>A0A6J5P192_9CAUD</name>
<sequence length="250" mass="27809">MTIALPASVFNKAPAAHLSARYVHVDSEQIVDAMRAEGFQVASVQTAAKRNSVDLRFGRHMIDFRHPDMPSIGDAVPRIVFVNSHDGSTRASALAGVFRFVCSNGLVVGNTMYQEKLRHSGAAAATLVERMQALAKNTAPLFHQIDRWSRKGMTTARSHEFAKMAAQLRWGDAGRFDVEDLLQVRRAEDDKGDLWTVFNRLQETTTQGHGLEGLTRTGRVTTARPLKEIQANLTYNSQLWELAEEFSNIT</sequence>
<dbReference type="EMBL" id="LR796769">
    <property type="protein sequence ID" value="CAB4165073.1"/>
    <property type="molecule type" value="Genomic_DNA"/>
</dbReference>
<evidence type="ECO:0000313" key="1">
    <source>
        <dbReference type="EMBL" id="CAB4165073.1"/>
    </source>
</evidence>
<dbReference type="InterPro" id="IPR026325">
    <property type="entry name" value="DUF932"/>
</dbReference>
<protein>
    <recommendedName>
        <fullName evidence="2">DUF945 domain-containing protein</fullName>
    </recommendedName>
</protein>
<evidence type="ECO:0008006" key="2">
    <source>
        <dbReference type="Google" id="ProtNLM"/>
    </source>
</evidence>
<reference evidence="1" key="1">
    <citation type="submission" date="2020-04" db="EMBL/GenBank/DDBJ databases">
        <authorList>
            <person name="Chiriac C."/>
            <person name="Salcher M."/>
            <person name="Ghai R."/>
            <person name="Kavagutti S V."/>
        </authorList>
    </citation>
    <scope>NUCLEOTIDE SEQUENCE</scope>
</reference>
<gene>
    <name evidence="1" type="ORF">UFOVP815_11</name>
</gene>
<dbReference type="Pfam" id="PF06067">
    <property type="entry name" value="DUF932"/>
    <property type="match status" value="1"/>
</dbReference>
<accession>A0A6J5P192</accession>
<proteinExistence type="predicted"/>
<organism evidence="1">
    <name type="scientific">uncultured Caudovirales phage</name>
    <dbReference type="NCBI Taxonomy" id="2100421"/>
    <lineage>
        <taxon>Viruses</taxon>
        <taxon>Duplodnaviria</taxon>
        <taxon>Heunggongvirae</taxon>
        <taxon>Uroviricota</taxon>
        <taxon>Caudoviricetes</taxon>
        <taxon>Peduoviridae</taxon>
        <taxon>Maltschvirus</taxon>
        <taxon>Maltschvirus maltsch</taxon>
    </lineage>
</organism>